<dbReference type="AlphaFoldDB" id="A0A2T2N4W8"/>
<dbReference type="InterPro" id="IPR020904">
    <property type="entry name" value="Sc_DH/Rdtase_CS"/>
</dbReference>
<dbReference type="STRING" id="1448308.A0A2T2N4W8"/>
<evidence type="ECO:0000313" key="4">
    <source>
        <dbReference type="EMBL" id="PSN60464.1"/>
    </source>
</evidence>
<evidence type="ECO:0000256" key="2">
    <source>
        <dbReference type="ARBA" id="ARBA00022857"/>
    </source>
</evidence>
<dbReference type="SUPFAM" id="SSF51735">
    <property type="entry name" value="NAD(P)-binding Rossmann-fold domains"/>
    <property type="match status" value="1"/>
</dbReference>
<dbReference type="OrthoDB" id="1669814at2759"/>
<reference evidence="4 5" key="1">
    <citation type="journal article" date="2018" name="Front. Microbiol.">
        <title>Genome-Wide Analysis of Corynespora cassiicola Leaf Fall Disease Putative Effectors.</title>
        <authorList>
            <person name="Lopez D."/>
            <person name="Ribeiro S."/>
            <person name="Label P."/>
            <person name="Fumanal B."/>
            <person name="Venisse J.S."/>
            <person name="Kohler A."/>
            <person name="de Oliveira R.R."/>
            <person name="Labutti K."/>
            <person name="Lipzen A."/>
            <person name="Lail K."/>
            <person name="Bauer D."/>
            <person name="Ohm R.A."/>
            <person name="Barry K.W."/>
            <person name="Spatafora J."/>
            <person name="Grigoriev I.V."/>
            <person name="Martin F.M."/>
            <person name="Pujade-Renaud V."/>
        </authorList>
    </citation>
    <scope>NUCLEOTIDE SEQUENCE [LARGE SCALE GENOMIC DNA]</scope>
    <source>
        <strain evidence="4 5">Philippines</strain>
    </source>
</reference>
<evidence type="ECO:0000256" key="3">
    <source>
        <dbReference type="ARBA" id="ARBA00023002"/>
    </source>
</evidence>
<dbReference type="PANTHER" id="PTHR43180">
    <property type="entry name" value="3-OXOACYL-(ACYL-CARRIER-PROTEIN) REDUCTASE (AFU_ORTHOLOGUE AFUA_6G11210)"/>
    <property type="match status" value="1"/>
</dbReference>
<keyword evidence="3" id="KW-0560">Oxidoreductase</keyword>
<dbReference type="PANTHER" id="PTHR43180:SF63">
    <property type="entry name" value="DEHYDROGENASE_REDUCTASE FAMILY PROTEIN, PUTATIVE (AFU_ORTHOLOGUE AFUA_6G03520)-RELATED"/>
    <property type="match status" value="1"/>
</dbReference>
<dbReference type="GO" id="GO:0016491">
    <property type="term" value="F:oxidoreductase activity"/>
    <property type="evidence" value="ECO:0007669"/>
    <property type="project" value="UniProtKB-KW"/>
</dbReference>
<proteinExistence type="inferred from homology"/>
<dbReference type="Proteomes" id="UP000240883">
    <property type="component" value="Unassembled WGS sequence"/>
</dbReference>
<evidence type="ECO:0000313" key="5">
    <source>
        <dbReference type="Proteomes" id="UP000240883"/>
    </source>
</evidence>
<dbReference type="Pfam" id="PF13561">
    <property type="entry name" value="adh_short_C2"/>
    <property type="match status" value="1"/>
</dbReference>
<keyword evidence="5" id="KW-1185">Reference proteome</keyword>
<dbReference type="Gene3D" id="3.40.50.720">
    <property type="entry name" value="NAD(P)-binding Rossmann-like Domain"/>
    <property type="match status" value="1"/>
</dbReference>
<dbReference type="PRINTS" id="PR00080">
    <property type="entry name" value="SDRFAMILY"/>
</dbReference>
<dbReference type="InterPro" id="IPR002347">
    <property type="entry name" value="SDR_fam"/>
</dbReference>
<name>A0A2T2N4W8_CORCC</name>
<sequence>MALVHAGISLKGRIFSITGGASGMGLATARLLAHHGAGAIWIADRQTKLFDSVNKELSTTNPSTKVYLENVDVSKSAEVNSWIDRIVKNSGVLHGSANIAGLPERILEPDVGKPSLLIQTDEDWHRIHSVNLHGVMYCTRAQFHVMHKMPKDSNPAIVNVSSMAALLHQGGGYAYCTSKAATEHFTRNAAKDAFRFGIRVNGILSGNTLTPMTKEFFGGDSAKEIQAKIENTGLRSVIQAGDVARAIVWLLSENSLNVNGVSLPVGEGAP</sequence>
<protein>
    <submittedName>
        <fullName evidence="4">NAD(P)-binding protein</fullName>
    </submittedName>
</protein>
<keyword evidence="2" id="KW-0521">NADP</keyword>
<comment type="similarity">
    <text evidence="1">Belongs to the short-chain dehydrogenases/reductases (SDR) family.</text>
</comment>
<gene>
    <name evidence="4" type="ORF">BS50DRAFT_655595</name>
</gene>
<accession>A0A2T2N4W8</accession>
<organism evidence="4 5">
    <name type="scientific">Corynespora cassiicola Philippines</name>
    <dbReference type="NCBI Taxonomy" id="1448308"/>
    <lineage>
        <taxon>Eukaryota</taxon>
        <taxon>Fungi</taxon>
        <taxon>Dikarya</taxon>
        <taxon>Ascomycota</taxon>
        <taxon>Pezizomycotina</taxon>
        <taxon>Dothideomycetes</taxon>
        <taxon>Pleosporomycetidae</taxon>
        <taxon>Pleosporales</taxon>
        <taxon>Corynesporascaceae</taxon>
        <taxon>Corynespora</taxon>
    </lineage>
</organism>
<dbReference type="EMBL" id="KZ678149">
    <property type="protein sequence ID" value="PSN60464.1"/>
    <property type="molecule type" value="Genomic_DNA"/>
</dbReference>
<dbReference type="PRINTS" id="PR00081">
    <property type="entry name" value="GDHRDH"/>
</dbReference>
<dbReference type="CDD" id="cd05233">
    <property type="entry name" value="SDR_c"/>
    <property type="match status" value="1"/>
</dbReference>
<dbReference type="PROSITE" id="PS00061">
    <property type="entry name" value="ADH_SHORT"/>
    <property type="match status" value="1"/>
</dbReference>
<dbReference type="InterPro" id="IPR036291">
    <property type="entry name" value="NAD(P)-bd_dom_sf"/>
</dbReference>
<evidence type="ECO:0000256" key="1">
    <source>
        <dbReference type="ARBA" id="ARBA00006484"/>
    </source>
</evidence>